<dbReference type="EMBL" id="ML735231">
    <property type="protein sequence ID" value="KAE8393272.1"/>
    <property type="molecule type" value="Genomic_DNA"/>
</dbReference>
<protein>
    <submittedName>
        <fullName evidence="1">Uncharacterized protein</fullName>
    </submittedName>
</protein>
<dbReference type="AlphaFoldDB" id="A0A5N7CGF6"/>
<proteinExistence type="predicted"/>
<gene>
    <name evidence="1" type="ORF">BDV23DRAFT_149847</name>
</gene>
<name>A0A5N7CGF6_PETAA</name>
<organism evidence="1">
    <name type="scientific">Petromyces alliaceus</name>
    <name type="common">Aspergillus alliaceus</name>
    <dbReference type="NCBI Taxonomy" id="209559"/>
    <lineage>
        <taxon>Eukaryota</taxon>
        <taxon>Fungi</taxon>
        <taxon>Dikarya</taxon>
        <taxon>Ascomycota</taxon>
        <taxon>Pezizomycotina</taxon>
        <taxon>Eurotiomycetes</taxon>
        <taxon>Eurotiomycetidae</taxon>
        <taxon>Eurotiales</taxon>
        <taxon>Aspergillaceae</taxon>
        <taxon>Aspergillus</taxon>
        <taxon>Aspergillus subgen. Circumdati</taxon>
    </lineage>
</organism>
<sequence>MLFLISKSFGISLRRNRTCDTSDRTGVLLVEVALLRQLWLSWRLLMYVVCLLARQTTRKKQLFDDRQPITTLFLLLLVTRSSQCCLTDIPRTNALNSSSEANRWPTWSPEYISVMTVRKGAVSGTGAR</sequence>
<dbReference type="Proteomes" id="UP000326877">
    <property type="component" value="Unassembled WGS sequence"/>
</dbReference>
<reference evidence="1" key="1">
    <citation type="submission" date="2019-04" db="EMBL/GenBank/DDBJ databases">
        <title>Friends and foes A comparative genomics studyof 23 Aspergillus species from section Flavi.</title>
        <authorList>
            <consortium name="DOE Joint Genome Institute"/>
            <person name="Kjaerbolling I."/>
            <person name="Vesth T."/>
            <person name="Frisvad J.C."/>
            <person name="Nybo J.L."/>
            <person name="Theobald S."/>
            <person name="Kildgaard S."/>
            <person name="Isbrandt T."/>
            <person name="Kuo A."/>
            <person name="Sato A."/>
            <person name="Lyhne E.K."/>
            <person name="Kogle M.E."/>
            <person name="Wiebenga A."/>
            <person name="Kun R.S."/>
            <person name="Lubbers R.J."/>
            <person name="Makela M.R."/>
            <person name="Barry K."/>
            <person name="Chovatia M."/>
            <person name="Clum A."/>
            <person name="Daum C."/>
            <person name="Haridas S."/>
            <person name="He G."/>
            <person name="LaButti K."/>
            <person name="Lipzen A."/>
            <person name="Mondo S."/>
            <person name="Riley R."/>
            <person name="Salamov A."/>
            <person name="Simmons B.A."/>
            <person name="Magnuson J.K."/>
            <person name="Henrissat B."/>
            <person name="Mortensen U.H."/>
            <person name="Larsen T.O."/>
            <person name="Devries R.P."/>
            <person name="Grigoriev I.V."/>
            <person name="Machida M."/>
            <person name="Baker S.E."/>
            <person name="Andersen M.R."/>
        </authorList>
    </citation>
    <scope>NUCLEOTIDE SEQUENCE [LARGE SCALE GENOMIC DNA]</scope>
    <source>
        <strain evidence="1">IBT 14317</strain>
    </source>
</reference>
<evidence type="ECO:0000313" key="1">
    <source>
        <dbReference type="EMBL" id="KAE8393272.1"/>
    </source>
</evidence>
<accession>A0A5N7CGF6</accession>